<dbReference type="AlphaFoldDB" id="A0A951MCJ3"/>
<dbReference type="InterPro" id="IPR001434">
    <property type="entry name" value="OmcB-like_DUF11"/>
</dbReference>
<dbReference type="NCBIfam" id="TIGR01451">
    <property type="entry name" value="B_ant_repeat"/>
    <property type="match status" value="1"/>
</dbReference>
<dbReference type="InterPro" id="IPR047589">
    <property type="entry name" value="DUF11_rpt"/>
</dbReference>
<evidence type="ECO:0000313" key="3">
    <source>
        <dbReference type="Proteomes" id="UP000727490"/>
    </source>
</evidence>
<dbReference type="Pfam" id="PF13585">
    <property type="entry name" value="CHU_C"/>
    <property type="match status" value="1"/>
</dbReference>
<dbReference type="NCBIfam" id="TIGR04131">
    <property type="entry name" value="Bac_Flav_CTERM"/>
    <property type="match status" value="1"/>
</dbReference>
<protein>
    <submittedName>
        <fullName evidence="2">DUF11 domain-containing protein</fullName>
    </submittedName>
</protein>
<dbReference type="EMBL" id="RPHB01000003">
    <property type="protein sequence ID" value="MBW3467577.1"/>
    <property type="molecule type" value="Genomic_DNA"/>
</dbReference>
<dbReference type="Pfam" id="PF01345">
    <property type="entry name" value="DUF11"/>
    <property type="match status" value="1"/>
</dbReference>
<keyword evidence="3" id="KW-1185">Reference proteome</keyword>
<evidence type="ECO:0000313" key="2">
    <source>
        <dbReference type="EMBL" id="MBW3467577.1"/>
    </source>
</evidence>
<proteinExistence type="predicted"/>
<evidence type="ECO:0000259" key="1">
    <source>
        <dbReference type="Pfam" id="PF01345"/>
    </source>
</evidence>
<dbReference type="InterPro" id="IPR026341">
    <property type="entry name" value="T9SS_type_B"/>
</dbReference>
<gene>
    <name evidence="2" type="ORF">EGN73_07085</name>
</gene>
<reference evidence="2 3" key="1">
    <citation type="journal article" date="2020" name="Syst. Appl. Microbiol.">
        <title>Arthrospiribacter ruber gen. nov., sp. nov., a novel bacterium isolated from Arthrospira cultures.</title>
        <authorList>
            <person name="Waleron M."/>
            <person name="Misztak A."/>
            <person name="Waleron M.M."/>
            <person name="Furmaniak M."/>
            <person name="Mrozik A."/>
            <person name="Waleron K."/>
        </authorList>
    </citation>
    <scope>NUCLEOTIDE SEQUENCE [LARGE SCALE GENOMIC DNA]</scope>
    <source>
        <strain evidence="2 3">DPMB0001</strain>
    </source>
</reference>
<name>A0A951MCJ3_9BACT</name>
<organism evidence="2 3">
    <name type="scientific">Arthrospiribacter ruber</name>
    <dbReference type="NCBI Taxonomy" id="2487934"/>
    <lineage>
        <taxon>Bacteria</taxon>
        <taxon>Pseudomonadati</taxon>
        <taxon>Bacteroidota</taxon>
        <taxon>Cytophagia</taxon>
        <taxon>Cytophagales</taxon>
        <taxon>Cyclobacteriaceae</taxon>
        <taxon>Arthrospiribacter</taxon>
    </lineage>
</organism>
<comment type="caution">
    <text evidence="2">The sequence shown here is derived from an EMBL/GenBank/DDBJ whole genome shotgun (WGS) entry which is preliminary data.</text>
</comment>
<accession>A0A951MCJ3</accession>
<feature type="domain" description="DUF11" evidence="1">
    <location>
        <begin position="309"/>
        <end position="432"/>
    </location>
</feature>
<dbReference type="Proteomes" id="UP000727490">
    <property type="component" value="Unassembled WGS sequence"/>
</dbReference>
<sequence length="525" mass="58202">MVDKCLSEVNDFKYGPSNDLYLGGIVWYDANGNGVQDEWYDANDDGKVTLNDPTKGAIDINKWEWFDLNGDGRYDGPENFGELNIAGFGNSRSSNISVNGPQGFEKSIKISETGYWSVQVSPSDAFGDYTAQLTMDRNLNDQASIKGESGLIKTLPNLRVAFLEDNIRFAIECGLTTPEILDRTLSRSVQVHKDLHFGIRCHEGFVEIIANDDEFGEQYVSYVGSLGNILDNDLLNGKAVNPEDVNFEFTELDGLIGLGIEENGEVSLLIPEINEPRTYTLKYILREVGYPDNFDEASVTFTLLSDNVDLAIEKTSNQAEVYEGDEFEYVIKVSNIGETNATNVQIVDLLPPGLSYVSSVYFSSDNSINLDIQVNGSRITYSAPRFNSGVVLTISVFVTADPLVGGIPLSITNQATVSSSEEDIDPSNNIATDENLVNPFFIPNIITPNGDNKNDRFEIKGLSKFTGNDIVIFNRYGDHVFQTENYDNNWDASGQVAGTYFYILNGTDRTGRKHEFKGWIQVIKD</sequence>